<keyword evidence="2" id="KW-0378">Hydrolase</keyword>
<evidence type="ECO:0000313" key="2">
    <source>
        <dbReference type="EMBL" id="RJS45215.1"/>
    </source>
</evidence>
<dbReference type="OrthoDB" id="4760165at2"/>
<gene>
    <name evidence="2" type="ORF">D4739_02560</name>
</gene>
<proteinExistence type="predicted"/>
<feature type="transmembrane region" description="Helical" evidence="1">
    <location>
        <begin position="240"/>
        <end position="263"/>
    </location>
</feature>
<keyword evidence="3" id="KW-1185">Reference proteome</keyword>
<evidence type="ECO:0000256" key="1">
    <source>
        <dbReference type="SAM" id="Phobius"/>
    </source>
</evidence>
<organism evidence="2 3">
    <name type="scientific">Nocardioides cavernaquae</name>
    <dbReference type="NCBI Taxonomy" id="2321396"/>
    <lineage>
        <taxon>Bacteria</taxon>
        <taxon>Bacillati</taxon>
        <taxon>Actinomycetota</taxon>
        <taxon>Actinomycetes</taxon>
        <taxon>Propionibacteriales</taxon>
        <taxon>Nocardioidaceae</taxon>
        <taxon>Nocardioides</taxon>
    </lineage>
</organism>
<dbReference type="PANTHER" id="PTHR39456:SF1">
    <property type="entry name" value="METAL-DEPENDENT HYDROLASE"/>
    <property type="match status" value="1"/>
</dbReference>
<dbReference type="PANTHER" id="PTHR39456">
    <property type="entry name" value="METAL-DEPENDENT HYDROLASE"/>
    <property type="match status" value="1"/>
</dbReference>
<comment type="caution">
    <text evidence="2">The sequence shown here is derived from an EMBL/GenBank/DDBJ whole genome shotgun (WGS) entry which is preliminary data.</text>
</comment>
<protein>
    <submittedName>
        <fullName evidence="2">Metal-dependent hydrolase</fullName>
    </submittedName>
</protein>
<dbReference type="InterPro" id="IPR016516">
    <property type="entry name" value="UCP07580"/>
</dbReference>
<feature type="transmembrane region" description="Helical" evidence="1">
    <location>
        <begin position="203"/>
        <end position="220"/>
    </location>
</feature>
<keyword evidence="1" id="KW-0472">Membrane</keyword>
<accession>A0A3A5H737</accession>
<dbReference type="AlphaFoldDB" id="A0A3A5H737"/>
<dbReference type="PIRSF" id="PIRSF007580">
    <property type="entry name" value="UCP07580"/>
    <property type="match status" value="1"/>
</dbReference>
<keyword evidence="1" id="KW-1133">Transmembrane helix</keyword>
<dbReference type="Proteomes" id="UP000276542">
    <property type="component" value="Unassembled WGS sequence"/>
</dbReference>
<dbReference type="Pfam" id="PF10118">
    <property type="entry name" value="Metal_hydrol"/>
    <property type="match status" value="1"/>
</dbReference>
<dbReference type="RefSeq" id="WP_120059116.1">
    <property type="nucleotide sequence ID" value="NZ_QYRP01000002.1"/>
</dbReference>
<reference evidence="3" key="1">
    <citation type="submission" date="2018-09" db="EMBL/GenBank/DDBJ databases">
        <authorList>
            <person name="Zhu H."/>
        </authorList>
    </citation>
    <scope>NUCLEOTIDE SEQUENCE [LARGE SCALE GENOMIC DNA]</scope>
    <source>
        <strain evidence="3">K1W22B-1</strain>
    </source>
</reference>
<name>A0A3A5H737_9ACTN</name>
<keyword evidence="1" id="KW-0812">Transmembrane</keyword>
<sequence>MSKRTIRKPEPRKVALHARDVAFDWAGLPLRWIPGEPFASHMINVLHLLLPEGERWFVKTFAEVLPMIKDEKLLEEVLGFIGQEGMHANAHQGVVDYFDANGLDTRELVSEIEHVFQGLLGDRELTGAAREEWLIEKVALIAAIEHMTAFLGNWILNSPGLDAAGADPQMLDLLRWHGAEEVEHRNVAYDLFNHLDGRYHRRVRTYLVAVFGIFFLWIRSTRYMLEHDQTLDEKVRTWFLPGWLAGANKGLLPGFSGIFIPLARYLSPAYHPMHEGSTSQAVAYLAKSPAARAAEGQ</sequence>
<dbReference type="EMBL" id="QYRP01000002">
    <property type="protein sequence ID" value="RJS45215.1"/>
    <property type="molecule type" value="Genomic_DNA"/>
</dbReference>
<dbReference type="GO" id="GO:0016787">
    <property type="term" value="F:hydrolase activity"/>
    <property type="evidence" value="ECO:0007669"/>
    <property type="project" value="UniProtKB-KW"/>
</dbReference>
<evidence type="ECO:0000313" key="3">
    <source>
        <dbReference type="Proteomes" id="UP000276542"/>
    </source>
</evidence>